<keyword evidence="13" id="KW-0969">Cilium</keyword>
<feature type="region of interest" description="Disordered" evidence="12">
    <location>
        <begin position="123"/>
        <end position="153"/>
    </location>
</feature>
<evidence type="ECO:0000256" key="6">
    <source>
        <dbReference type="ARBA" id="ARBA00022500"/>
    </source>
</evidence>
<comment type="subcellular location">
    <subcellularLocation>
        <location evidence="1">Cell membrane</location>
        <topology evidence="1">Peripheral membrane protein</topology>
        <orientation evidence="1">Cytoplasmic side</orientation>
    </subcellularLocation>
</comment>
<proteinExistence type="inferred from homology"/>
<dbReference type="Pfam" id="PF02050">
    <property type="entry name" value="FliJ"/>
    <property type="match status" value="1"/>
</dbReference>
<evidence type="ECO:0000256" key="12">
    <source>
        <dbReference type="SAM" id="MobiDB-lite"/>
    </source>
</evidence>
<feature type="compositionally biased region" description="Basic and acidic residues" evidence="12">
    <location>
        <begin position="123"/>
        <end position="138"/>
    </location>
</feature>
<dbReference type="NCBIfam" id="TIGR02473">
    <property type="entry name" value="flagell_FliJ"/>
    <property type="match status" value="1"/>
</dbReference>
<dbReference type="PANTHER" id="PTHR38786:SF1">
    <property type="entry name" value="FLAGELLAR FLIJ PROTEIN"/>
    <property type="match status" value="1"/>
</dbReference>
<dbReference type="EMBL" id="JBAJEX010000001">
    <property type="protein sequence ID" value="MEO1765856.1"/>
    <property type="molecule type" value="Genomic_DNA"/>
</dbReference>
<dbReference type="InterPro" id="IPR053716">
    <property type="entry name" value="Flag_assembly_chemotaxis_eff"/>
</dbReference>
<dbReference type="Proteomes" id="UP001482231">
    <property type="component" value="Unassembled WGS sequence"/>
</dbReference>
<evidence type="ECO:0000256" key="2">
    <source>
        <dbReference type="ARBA" id="ARBA00010004"/>
    </source>
</evidence>
<feature type="coiled-coil region" evidence="11">
    <location>
        <begin position="11"/>
        <end position="45"/>
    </location>
</feature>
<keyword evidence="7" id="KW-1005">Bacterial flagellum biogenesis</keyword>
<keyword evidence="9" id="KW-0472">Membrane</keyword>
<protein>
    <recommendedName>
        <fullName evidence="3">Flagellar FliJ protein</fullName>
    </recommendedName>
</protein>
<gene>
    <name evidence="13" type="primary">fliJ</name>
    <name evidence="13" type="ORF">V6E02_01295</name>
</gene>
<dbReference type="InterPro" id="IPR018006">
    <property type="entry name" value="Flag_FliJ_proteobac"/>
</dbReference>
<dbReference type="Gene3D" id="1.10.287.1700">
    <property type="match status" value="1"/>
</dbReference>
<name>A0ABV0EB21_9BURK</name>
<evidence type="ECO:0000256" key="7">
    <source>
        <dbReference type="ARBA" id="ARBA00022795"/>
    </source>
</evidence>
<evidence type="ECO:0000256" key="9">
    <source>
        <dbReference type="ARBA" id="ARBA00023136"/>
    </source>
</evidence>
<keyword evidence="6" id="KW-0145">Chemotaxis</keyword>
<keyword evidence="13" id="KW-0966">Cell projection</keyword>
<evidence type="ECO:0000256" key="4">
    <source>
        <dbReference type="ARBA" id="ARBA00022448"/>
    </source>
</evidence>
<accession>A0ABV0EB21</accession>
<dbReference type="InterPro" id="IPR052570">
    <property type="entry name" value="FliJ"/>
</dbReference>
<keyword evidence="13" id="KW-0282">Flagellum</keyword>
<evidence type="ECO:0000256" key="5">
    <source>
        <dbReference type="ARBA" id="ARBA00022475"/>
    </source>
</evidence>
<dbReference type="PIRSF" id="PIRSF019404">
    <property type="entry name" value="FliJ"/>
    <property type="match status" value="1"/>
</dbReference>
<evidence type="ECO:0000256" key="1">
    <source>
        <dbReference type="ARBA" id="ARBA00004413"/>
    </source>
</evidence>
<keyword evidence="11" id="KW-0175">Coiled coil</keyword>
<dbReference type="PANTHER" id="PTHR38786">
    <property type="entry name" value="FLAGELLAR FLIJ PROTEIN"/>
    <property type="match status" value="1"/>
</dbReference>
<reference evidence="13 14" key="1">
    <citation type="submission" date="2024-02" db="EMBL/GenBank/DDBJ databases">
        <title>New thermophilic sulfur-oxidizing bacteria from a hot springs of the Uzon caldera (Kamchatka, Russia).</title>
        <authorList>
            <person name="Dukat A.M."/>
            <person name="Elcheninov A.G."/>
            <person name="Frolov E.N."/>
        </authorList>
    </citation>
    <scope>NUCLEOTIDE SEQUENCE [LARGE SCALE GENOMIC DNA]</scope>
    <source>
        <strain evidence="13 14">AK1</strain>
    </source>
</reference>
<organism evidence="13 14">
    <name type="scientific">Thiobacter aerophilum</name>
    <dbReference type="NCBI Taxonomy" id="3121275"/>
    <lineage>
        <taxon>Bacteria</taxon>
        <taxon>Pseudomonadati</taxon>
        <taxon>Pseudomonadota</taxon>
        <taxon>Betaproteobacteria</taxon>
        <taxon>Burkholderiales</taxon>
        <taxon>Thiobacteraceae</taxon>
        <taxon>Thiobacter</taxon>
    </lineage>
</organism>
<keyword evidence="4" id="KW-0813">Transport</keyword>
<keyword evidence="14" id="KW-1185">Reference proteome</keyword>
<evidence type="ECO:0000256" key="3">
    <source>
        <dbReference type="ARBA" id="ARBA00020392"/>
    </source>
</evidence>
<dbReference type="InterPro" id="IPR012823">
    <property type="entry name" value="Flagell_FliJ"/>
</dbReference>
<keyword evidence="5" id="KW-1003">Cell membrane</keyword>
<keyword evidence="10" id="KW-1006">Bacterial flagellum protein export</keyword>
<sequence length="153" mass="18363">MPRRFPLQSLHDLAADRLEAASRRLAELKRTWQAAEDKLAKLRDYQQEYRQRLGQAVREGLDVTRMRDFHAFLAKIEVAIRHQLAEVERCRQAWEHGQRVWLEERRKLKTYEVLKARHAASERVRENRLEQRDQDEHARRIRAATPHLPRGED</sequence>
<comment type="similarity">
    <text evidence="2">Belongs to the FliJ family.</text>
</comment>
<evidence type="ECO:0000313" key="13">
    <source>
        <dbReference type="EMBL" id="MEO1765856.1"/>
    </source>
</evidence>
<evidence type="ECO:0000256" key="10">
    <source>
        <dbReference type="ARBA" id="ARBA00023225"/>
    </source>
</evidence>
<keyword evidence="8" id="KW-0653">Protein transport</keyword>
<evidence type="ECO:0000256" key="8">
    <source>
        <dbReference type="ARBA" id="ARBA00022927"/>
    </source>
</evidence>
<dbReference type="PRINTS" id="PR01004">
    <property type="entry name" value="FLGFLIJ"/>
</dbReference>
<dbReference type="RefSeq" id="WP_347306376.1">
    <property type="nucleotide sequence ID" value="NZ_JBAJEX010000001.1"/>
</dbReference>
<evidence type="ECO:0000313" key="14">
    <source>
        <dbReference type="Proteomes" id="UP001482231"/>
    </source>
</evidence>
<comment type="caution">
    <text evidence="13">The sequence shown here is derived from an EMBL/GenBank/DDBJ whole genome shotgun (WGS) entry which is preliminary data.</text>
</comment>
<evidence type="ECO:0000256" key="11">
    <source>
        <dbReference type="SAM" id="Coils"/>
    </source>
</evidence>